<dbReference type="InterPro" id="IPR005181">
    <property type="entry name" value="SASA"/>
</dbReference>
<keyword evidence="2" id="KW-0732">Signal</keyword>
<dbReference type="RefSeq" id="WP_154417448.1">
    <property type="nucleotide sequence ID" value="NZ_VUNS01000005.1"/>
</dbReference>
<gene>
    <name evidence="4" type="ORF">FYJ85_06655</name>
</gene>
<keyword evidence="5" id="KW-1185">Reference proteome</keyword>
<dbReference type="Gene3D" id="3.40.50.1110">
    <property type="entry name" value="SGNH hydrolase"/>
    <property type="match status" value="1"/>
</dbReference>
<name>A0A844G0Q6_9BACT</name>
<keyword evidence="1" id="KW-0378">Hydrolase</keyword>
<sequence length="962" mass="105943">MFRSMWMRTLPAAALILGGLAAEAKVELAPVFSDNAVLQRDVEVPVWGFADPGESVTVKFADQTKTTTAGDDGKWMVKLSPLAASKENRTLEASGPTNSVNAKNILVGEVWIASGQSNMEMPLWGGGEHYRHRNANGTGKEVADRTNLPLLRFTNMPRQWSTTPSEKEPVKWNQAVPGAELERASATAFFFGRELLKELDVPIGILGAYWGGTRIEPWTPPEGFNSVPEVANIARSVNAKIPGTKTHKEVSDKVIADYSNWLAAYKDAIAKGEQPPQPPAFPAEQKPFGRHQDPTVLYNKMLYGFVPYAVRGAIWYQGESNLGDKMLYKSKMQALLNGWKQVFRNPGLKLYFVQLAPYTYNNGDPTMLPQLREAQQAFADGEKDAGMAIISDAVHNVRDIHPADKEIVGKRLAYLALNRDYGRSDIKADSPRLKSSRVEGNKFILDFDFVESWKAPGNTIPFFEVAGADCEFFPARAEIDGTRLAVSSDKVSEPKSLRYMWNETNEGKLANEAGLVLGSFQIPYNPTFEELLTAYKANSRLVYEYDLKSGSGFGDKTKVNYVVDNSDAIKGRITRITYLAEIVKKDGEKQFVCVSMDPFTTNVRQIGVPVKSSGAAFQTRVQNLNVLSNVSGVRTGRIKEGNIEFWPNNYGGQNKARIPGAANDKYDFGDEKTSPEIGYGSMQIHNFGARQTIFAYNNFSAGGNADIGIGNQPSGNPDWTFSANAKNCEKATLYVFVNEVPRDDTKYLDAVKARVPEAASMRLAYAYDLRSGSGFGDRTRVRYAADNSDLLAGKAKKVGYLMVLTDKSGRENWVYAAMDAFDPNVAKLGVPVKSTGAVFQKKISNLEVKSNTDKVKTGSFAEGNIEFWSSNYAQQNAAGIPGASEQTFDFGDRRTGDDPGYGSMQIHNFTEKQTVFAYNNFSAGASSDVGIGNQPGNQPDWTFSKSLQNCKDAWLYVLVDME</sequence>
<protein>
    <submittedName>
        <fullName evidence="4">Sialate O-acetylesterase</fullName>
    </submittedName>
</protein>
<dbReference type="InterPro" id="IPR036514">
    <property type="entry name" value="SGNH_hydro_sf"/>
</dbReference>
<dbReference type="Gene3D" id="2.60.40.10">
    <property type="entry name" value="Immunoglobulins"/>
    <property type="match status" value="1"/>
</dbReference>
<feature type="domain" description="Sialate O-acetylesterase" evidence="3">
    <location>
        <begin position="309"/>
        <end position="378"/>
    </location>
</feature>
<dbReference type="EMBL" id="VUNS01000005">
    <property type="protein sequence ID" value="MST96723.1"/>
    <property type="molecule type" value="Genomic_DNA"/>
</dbReference>
<dbReference type="PANTHER" id="PTHR22901">
    <property type="entry name" value="SIALATE O-ACETYLESTERASE"/>
    <property type="match status" value="1"/>
</dbReference>
<evidence type="ECO:0000313" key="5">
    <source>
        <dbReference type="Proteomes" id="UP000435649"/>
    </source>
</evidence>
<organism evidence="4 5">
    <name type="scientific">Victivallis lenta</name>
    <dbReference type="NCBI Taxonomy" id="2606640"/>
    <lineage>
        <taxon>Bacteria</taxon>
        <taxon>Pseudomonadati</taxon>
        <taxon>Lentisphaerota</taxon>
        <taxon>Lentisphaeria</taxon>
        <taxon>Victivallales</taxon>
        <taxon>Victivallaceae</taxon>
        <taxon>Victivallis</taxon>
    </lineage>
</organism>
<dbReference type="InterPro" id="IPR013783">
    <property type="entry name" value="Ig-like_fold"/>
</dbReference>
<accession>A0A844G0Q6</accession>
<dbReference type="AlphaFoldDB" id="A0A844G0Q6"/>
<feature type="signal peptide" evidence="2">
    <location>
        <begin position="1"/>
        <end position="24"/>
    </location>
</feature>
<evidence type="ECO:0000259" key="3">
    <source>
        <dbReference type="Pfam" id="PF03629"/>
    </source>
</evidence>
<comment type="caution">
    <text evidence="4">The sequence shown here is derived from an EMBL/GenBank/DDBJ whole genome shotgun (WGS) entry which is preliminary data.</text>
</comment>
<dbReference type="SUPFAM" id="SSF52266">
    <property type="entry name" value="SGNH hydrolase"/>
    <property type="match status" value="1"/>
</dbReference>
<evidence type="ECO:0000256" key="1">
    <source>
        <dbReference type="ARBA" id="ARBA00022801"/>
    </source>
</evidence>
<dbReference type="GO" id="GO:0005975">
    <property type="term" value="P:carbohydrate metabolic process"/>
    <property type="evidence" value="ECO:0007669"/>
    <property type="project" value="TreeGrafter"/>
</dbReference>
<evidence type="ECO:0000256" key="2">
    <source>
        <dbReference type="SAM" id="SignalP"/>
    </source>
</evidence>
<dbReference type="InterPro" id="IPR039329">
    <property type="entry name" value="SIAE"/>
</dbReference>
<dbReference type="Proteomes" id="UP000435649">
    <property type="component" value="Unassembled WGS sequence"/>
</dbReference>
<dbReference type="PANTHER" id="PTHR22901:SF0">
    <property type="entry name" value="SIALATE O-ACETYLESTERASE"/>
    <property type="match status" value="1"/>
</dbReference>
<proteinExistence type="predicted"/>
<reference evidence="4 5" key="1">
    <citation type="submission" date="2019-08" db="EMBL/GenBank/DDBJ databases">
        <title>In-depth cultivation of the pig gut microbiome towards novel bacterial diversity and tailored functional studies.</title>
        <authorList>
            <person name="Wylensek D."/>
            <person name="Hitch T.C.A."/>
            <person name="Clavel T."/>
        </authorList>
    </citation>
    <scope>NUCLEOTIDE SEQUENCE [LARGE SCALE GENOMIC DNA]</scope>
    <source>
        <strain evidence="4 5">BBE-744-WT-12</strain>
    </source>
</reference>
<evidence type="ECO:0000313" key="4">
    <source>
        <dbReference type="EMBL" id="MST96723.1"/>
    </source>
</evidence>
<dbReference type="GO" id="GO:0001681">
    <property type="term" value="F:sialate O-acetylesterase activity"/>
    <property type="evidence" value="ECO:0007669"/>
    <property type="project" value="InterPro"/>
</dbReference>
<feature type="chain" id="PRO_5033038323" evidence="2">
    <location>
        <begin position="25"/>
        <end position="962"/>
    </location>
</feature>
<dbReference type="Pfam" id="PF03629">
    <property type="entry name" value="SASA"/>
    <property type="match status" value="1"/>
</dbReference>